<organism evidence="2 3">
    <name type="scientific">Rugosimonospora acidiphila</name>
    <dbReference type="NCBI Taxonomy" id="556531"/>
    <lineage>
        <taxon>Bacteria</taxon>
        <taxon>Bacillati</taxon>
        <taxon>Actinomycetota</taxon>
        <taxon>Actinomycetes</taxon>
        <taxon>Micromonosporales</taxon>
        <taxon>Micromonosporaceae</taxon>
        <taxon>Rugosimonospora</taxon>
    </lineage>
</organism>
<evidence type="ECO:0000313" key="3">
    <source>
        <dbReference type="Proteomes" id="UP001501570"/>
    </source>
</evidence>
<keyword evidence="3" id="KW-1185">Reference proteome</keyword>
<feature type="region of interest" description="Disordered" evidence="1">
    <location>
        <begin position="57"/>
        <end position="91"/>
    </location>
</feature>
<comment type="caution">
    <text evidence="2">The sequence shown here is derived from an EMBL/GenBank/DDBJ whole genome shotgun (WGS) entry which is preliminary data.</text>
</comment>
<name>A0ABP9RP33_9ACTN</name>
<gene>
    <name evidence="2" type="ORF">GCM10023322_18870</name>
</gene>
<proteinExistence type="predicted"/>
<evidence type="ECO:0000256" key="1">
    <source>
        <dbReference type="SAM" id="MobiDB-lite"/>
    </source>
</evidence>
<dbReference type="Proteomes" id="UP001501570">
    <property type="component" value="Unassembled WGS sequence"/>
</dbReference>
<evidence type="ECO:0008006" key="4">
    <source>
        <dbReference type="Google" id="ProtNLM"/>
    </source>
</evidence>
<feature type="region of interest" description="Disordered" evidence="1">
    <location>
        <begin position="119"/>
        <end position="152"/>
    </location>
</feature>
<accession>A0ABP9RP33</accession>
<feature type="compositionally biased region" description="Acidic residues" evidence="1">
    <location>
        <begin position="79"/>
        <end position="88"/>
    </location>
</feature>
<dbReference type="EMBL" id="BAABJQ010000004">
    <property type="protein sequence ID" value="GAA5182261.1"/>
    <property type="molecule type" value="Genomic_DNA"/>
</dbReference>
<evidence type="ECO:0000313" key="2">
    <source>
        <dbReference type="EMBL" id="GAA5182261.1"/>
    </source>
</evidence>
<protein>
    <recommendedName>
        <fullName evidence="4">Secreted protein</fullName>
    </recommendedName>
</protein>
<reference evidence="3" key="1">
    <citation type="journal article" date="2019" name="Int. J. Syst. Evol. Microbiol.">
        <title>The Global Catalogue of Microorganisms (GCM) 10K type strain sequencing project: providing services to taxonomists for standard genome sequencing and annotation.</title>
        <authorList>
            <consortium name="The Broad Institute Genomics Platform"/>
            <consortium name="The Broad Institute Genome Sequencing Center for Infectious Disease"/>
            <person name="Wu L."/>
            <person name="Ma J."/>
        </authorList>
    </citation>
    <scope>NUCLEOTIDE SEQUENCE [LARGE SCALE GENOMIC DNA]</scope>
    <source>
        <strain evidence="3">JCM 18304</strain>
    </source>
</reference>
<sequence length="226" mass="23927">MLLLIVLGGGLATALLITHQKHADSTVRADGPDVPSGPVYHKLPACDGLGTAMPSLIPKGEKTEDSQDSGSDFFQSTECDWDNIDADDTNPPGVRGTEIHAQAYNNEFEAAVQTAKDAFDETRSEANDQAGKTDSADHAYGPVTTPSGLGDEATAQDYTVHEDVFPANGTRIDMRVNNVLVELNYEGFDGADTDLKPMAADQANKGAQTIARAVVAWLKGCADCQS</sequence>